<dbReference type="RefSeq" id="XP_027695613.1">
    <property type="nucleotide sequence ID" value="XM_027839812.1"/>
</dbReference>
<evidence type="ECO:0000256" key="15">
    <source>
        <dbReference type="ARBA" id="ARBA00049322"/>
    </source>
</evidence>
<dbReference type="AlphaFoldDB" id="A0A4X2K4F5"/>
<evidence type="ECO:0000256" key="3">
    <source>
        <dbReference type="ARBA" id="ARBA00009300"/>
    </source>
</evidence>
<dbReference type="GO" id="GO:0012505">
    <property type="term" value="C:endomembrane system"/>
    <property type="evidence" value="ECO:0007669"/>
    <property type="project" value="UniProtKB-SubCell"/>
</dbReference>
<keyword evidence="5 17" id="KW-1133">Transmembrane helix</keyword>
<dbReference type="GO" id="GO:0051897">
    <property type="term" value="P:positive regulation of phosphatidylinositol 3-kinase/protein kinase B signal transduction"/>
    <property type="evidence" value="ECO:0007669"/>
    <property type="project" value="Ensembl"/>
</dbReference>
<comment type="catalytic activity">
    <reaction evidence="12">
        <text>9-(9Z-octadecenoyloxy)-octadecanoate + H2O = 9-hydroxy-octadecanoate + (9Z)-octadecenoate + H(+)</text>
        <dbReference type="Rhea" id="RHEA:52048"/>
        <dbReference type="ChEBI" id="CHEBI:15377"/>
        <dbReference type="ChEBI" id="CHEBI:15378"/>
        <dbReference type="ChEBI" id="CHEBI:30823"/>
        <dbReference type="ChEBI" id="CHEBI:136282"/>
        <dbReference type="ChEBI" id="CHEBI:136286"/>
    </reaction>
    <physiologicalReaction direction="left-to-right" evidence="12">
        <dbReference type="Rhea" id="RHEA:52049"/>
    </physiologicalReaction>
</comment>
<dbReference type="Pfam" id="PF04750">
    <property type="entry name" value="Far-17a_AIG1"/>
    <property type="match status" value="1"/>
</dbReference>
<evidence type="ECO:0000256" key="14">
    <source>
        <dbReference type="ARBA" id="ARBA00049296"/>
    </source>
</evidence>
<dbReference type="GO" id="GO:0140052">
    <property type="term" value="P:cellular response to oxidised low-density lipoprotein particle stimulus"/>
    <property type="evidence" value="ECO:0007669"/>
    <property type="project" value="Ensembl"/>
</dbReference>
<evidence type="ECO:0000256" key="9">
    <source>
        <dbReference type="ARBA" id="ARBA00047863"/>
    </source>
</evidence>
<dbReference type="GO" id="GO:0009986">
    <property type="term" value="C:cell surface"/>
    <property type="evidence" value="ECO:0007669"/>
    <property type="project" value="Ensembl"/>
</dbReference>
<evidence type="ECO:0000256" key="4">
    <source>
        <dbReference type="ARBA" id="ARBA00022692"/>
    </source>
</evidence>
<dbReference type="GO" id="GO:0010628">
    <property type="term" value="P:positive regulation of gene expression"/>
    <property type="evidence" value="ECO:0007669"/>
    <property type="project" value="Ensembl"/>
</dbReference>
<evidence type="ECO:0000256" key="13">
    <source>
        <dbReference type="ARBA" id="ARBA00049221"/>
    </source>
</evidence>
<reference evidence="19" key="1">
    <citation type="submission" date="2018-12" db="EMBL/GenBank/DDBJ databases">
        <authorList>
            <person name="Yazar S."/>
        </authorList>
    </citation>
    <scope>NUCLEOTIDE SEQUENCE [LARGE SCALE GENOMIC DNA]</scope>
</reference>
<dbReference type="GO" id="GO:0005901">
    <property type="term" value="C:caveola"/>
    <property type="evidence" value="ECO:0007669"/>
    <property type="project" value="Ensembl"/>
</dbReference>
<feature type="transmembrane region" description="Helical" evidence="17">
    <location>
        <begin position="85"/>
        <end position="105"/>
    </location>
</feature>
<reference evidence="18" key="3">
    <citation type="submission" date="2025-09" db="UniProtKB">
        <authorList>
            <consortium name="Ensembl"/>
        </authorList>
    </citation>
    <scope>IDENTIFICATION</scope>
</reference>
<protein>
    <submittedName>
        <fullName evidence="18">Androgen dependent TFPI regulating protein</fullName>
    </submittedName>
</protein>
<reference evidence="18" key="2">
    <citation type="submission" date="2025-08" db="UniProtKB">
        <authorList>
            <consortium name="Ensembl"/>
        </authorList>
    </citation>
    <scope>IDENTIFICATION</scope>
</reference>
<sequence>MARASVCVYHFLVWGWYIFINCYFSFQAAEQQLSQMFLYGGQWKYLTVLNLLLQAIFYGVACLDDVLKGMRRNKDIKWITASRDLLFTTLAFPVSAFVFMSFWTIFLYDQELIYPKSLDAIFPKWLNHAMHTAVLPFSLIEAILNPHRYPSKKKGLTLLGCAAIAYICWVLRIYYVTKKWVYPIFAQLSPEGLAAFFSVSYVLLACIYLLGERFNQLIWGDQVQQLIKRK</sequence>
<evidence type="ECO:0000256" key="8">
    <source>
        <dbReference type="ARBA" id="ARBA00047427"/>
    </source>
</evidence>
<dbReference type="GO" id="GO:0030195">
    <property type="term" value="P:negative regulation of blood coagulation"/>
    <property type="evidence" value="ECO:0007669"/>
    <property type="project" value="Ensembl"/>
</dbReference>
<evidence type="ECO:0000256" key="17">
    <source>
        <dbReference type="SAM" id="Phobius"/>
    </source>
</evidence>
<proteinExistence type="inferred from homology"/>
<evidence type="ECO:0000256" key="11">
    <source>
        <dbReference type="ARBA" id="ARBA00048701"/>
    </source>
</evidence>
<feature type="transmembrane region" description="Helical" evidence="17">
    <location>
        <begin position="46"/>
        <end position="64"/>
    </location>
</feature>
<comment type="catalytic activity">
    <reaction evidence="1">
        <text>9-(9Z-hexadecenoyloxy)-octadecanoate + H2O = (9Z)-hexadecenoate + 9-hydroxy-octadecanoate + H(+)</text>
        <dbReference type="Rhea" id="RHEA:52068"/>
        <dbReference type="ChEBI" id="CHEBI:15377"/>
        <dbReference type="ChEBI" id="CHEBI:15378"/>
        <dbReference type="ChEBI" id="CHEBI:32372"/>
        <dbReference type="ChEBI" id="CHEBI:136286"/>
        <dbReference type="ChEBI" id="CHEBI:136309"/>
    </reaction>
    <physiologicalReaction direction="left-to-right" evidence="1">
        <dbReference type="Rhea" id="RHEA:52069"/>
    </physiologicalReaction>
</comment>
<evidence type="ECO:0000256" key="2">
    <source>
        <dbReference type="ARBA" id="ARBA00004127"/>
    </source>
</evidence>
<comment type="catalytic activity">
    <reaction evidence="10">
        <text>12-octadecanoyloxy-octadecanoate + H2O = 12-hydroxyoctadecanoate + octadecanoate + H(+)</text>
        <dbReference type="Rhea" id="RHEA:52080"/>
        <dbReference type="ChEBI" id="CHEBI:15377"/>
        <dbReference type="ChEBI" id="CHEBI:15378"/>
        <dbReference type="ChEBI" id="CHEBI:25629"/>
        <dbReference type="ChEBI" id="CHEBI:84201"/>
        <dbReference type="ChEBI" id="CHEBI:136330"/>
    </reaction>
    <physiologicalReaction direction="left-to-right" evidence="10">
        <dbReference type="Rhea" id="RHEA:52081"/>
    </physiologicalReaction>
</comment>
<dbReference type="PANTHER" id="PTHR10989:SF17">
    <property type="entry name" value="ANDROGEN-DEPENDENT TFPI-REGULATING PROTEIN"/>
    <property type="match status" value="1"/>
</dbReference>
<dbReference type="GeneTree" id="ENSGT00940000158284"/>
<comment type="similarity">
    <text evidence="3">Belongs to the AIG1 family.</text>
</comment>
<dbReference type="Proteomes" id="UP000314987">
    <property type="component" value="Unassembled WGS sequence"/>
</dbReference>
<dbReference type="GO" id="GO:0050709">
    <property type="term" value="P:negative regulation of protein secretion"/>
    <property type="evidence" value="ECO:0007669"/>
    <property type="project" value="Ensembl"/>
</dbReference>
<evidence type="ECO:0000256" key="6">
    <source>
        <dbReference type="ARBA" id="ARBA00023136"/>
    </source>
</evidence>
<name>A0A4X2K4F5_VOMUR</name>
<evidence type="ECO:0000313" key="19">
    <source>
        <dbReference type="Proteomes" id="UP000314987"/>
    </source>
</evidence>
<comment type="catalytic activity">
    <reaction evidence="11">
        <text>12-(9Z-octadecenoyloxy)-octadecanoate + H2O = 12-hydroxyoctadecanoate + (9Z)-octadecenoate + H(+)</text>
        <dbReference type="Rhea" id="RHEA:52060"/>
        <dbReference type="ChEBI" id="CHEBI:15377"/>
        <dbReference type="ChEBI" id="CHEBI:15378"/>
        <dbReference type="ChEBI" id="CHEBI:30823"/>
        <dbReference type="ChEBI" id="CHEBI:84201"/>
        <dbReference type="ChEBI" id="CHEBI:136302"/>
    </reaction>
    <physiologicalReaction direction="left-to-right" evidence="11">
        <dbReference type="Rhea" id="RHEA:52061"/>
    </physiologicalReaction>
</comment>
<comment type="catalytic activity">
    <reaction evidence="9">
        <text>9-hexadecanoyloxy-octadecanoate + H2O = 9-hydroxy-octadecanoate + hexadecanoate + H(+)</text>
        <dbReference type="Rhea" id="RHEA:52052"/>
        <dbReference type="ChEBI" id="CHEBI:7896"/>
        <dbReference type="ChEBI" id="CHEBI:15377"/>
        <dbReference type="ChEBI" id="CHEBI:15378"/>
        <dbReference type="ChEBI" id="CHEBI:83670"/>
        <dbReference type="ChEBI" id="CHEBI:136286"/>
    </reaction>
    <physiologicalReaction direction="left-to-right" evidence="9">
        <dbReference type="Rhea" id="RHEA:52053"/>
    </physiologicalReaction>
</comment>
<dbReference type="GO" id="GO:0016787">
    <property type="term" value="F:hydrolase activity"/>
    <property type="evidence" value="ECO:0007669"/>
    <property type="project" value="Ensembl"/>
</dbReference>
<comment type="catalytic activity">
    <reaction evidence="14">
        <text>13-(9Z-octadecenoyloxy)-octadecanoate + H2O = 13-hydroxy-octadecanoate + (9Z)-octadecenoate + H(+)</text>
        <dbReference type="Rhea" id="RHEA:52064"/>
        <dbReference type="ChEBI" id="CHEBI:15377"/>
        <dbReference type="ChEBI" id="CHEBI:15378"/>
        <dbReference type="ChEBI" id="CHEBI:30823"/>
        <dbReference type="ChEBI" id="CHEBI:136303"/>
        <dbReference type="ChEBI" id="CHEBI:136304"/>
    </reaction>
    <physiologicalReaction direction="left-to-right" evidence="14">
        <dbReference type="Rhea" id="RHEA:52065"/>
    </physiologicalReaction>
</comment>
<evidence type="ECO:0000256" key="1">
    <source>
        <dbReference type="ARBA" id="ARBA00000923"/>
    </source>
</evidence>
<dbReference type="GO" id="GO:0002042">
    <property type="term" value="P:cell migration involved in sprouting angiogenesis"/>
    <property type="evidence" value="ECO:0007669"/>
    <property type="project" value="Ensembl"/>
</dbReference>
<evidence type="ECO:0000313" key="18">
    <source>
        <dbReference type="Ensembl" id="ENSVURP00010004060.1"/>
    </source>
</evidence>
<comment type="catalytic activity">
    <reaction evidence="13">
        <text>9-octadecanoyloxy-octadecanoate + H2O = 9-hydroxy-octadecanoate + octadecanoate + H(+)</text>
        <dbReference type="Rhea" id="RHEA:52096"/>
        <dbReference type="ChEBI" id="CHEBI:15377"/>
        <dbReference type="ChEBI" id="CHEBI:15378"/>
        <dbReference type="ChEBI" id="CHEBI:25629"/>
        <dbReference type="ChEBI" id="CHEBI:136286"/>
        <dbReference type="ChEBI" id="CHEBI:136373"/>
    </reaction>
    <physiologicalReaction direction="left-to-right" evidence="13">
        <dbReference type="Rhea" id="RHEA:52097"/>
    </physiologicalReaction>
</comment>
<evidence type="ECO:0000256" key="5">
    <source>
        <dbReference type="ARBA" id="ARBA00022989"/>
    </source>
</evidence>
<feature type="transmembrane region" description="Helical" evidence="17">
    <location>
        <begin position="156"/>
        <end position="174"/>
    </location>
</feature>
<organism evidence="18 19">
    <name type="scientific">Vombatus ursinus</name>
    <name type="common">Common wombat</name>
    <dbReference type="NCBI Taxonomy" id="29139"/>
    <lineage>
        <taxon>Eukaryota</taxon>
        <taxon>Metazoa</taxon>
        <taxon>Chordata</taxon>
        <taxon>Craniata</taxon>
        <taxon>Vertebrata</taxon>
        <taxon>Euteleostomi</taxon>
        <taxon>Mammalia</taxon>
        <taxon>Metatheria</taxon>
        <taxon>Diprotodontia</taxon>
        <taxon>Vombatidae</taxon>
        <taxon>Vombatus</taxon>
    </lineage>
</organism>
<comment type="subcellular location">
    <subcellularLocation>
        <location evidence="2">Endomembrane system</location>
        <topology evidence="2">Multi-pass membrane protein</topology>
    </subcellularLocation>
</comment>
<dbReference type="GO" id="GO:2000402">
    <property type="term" value="P:negative regulation of lymphocyte migration"/>
    <property type="evidence" value="ECO:0007669"/>
    <property type="project" value="Ensembl"/>
</dbReference>
<comment type="catalytic activity">
    <reaction evidence="15">
        <text>13-(9Z-hexadecenoyloxy)-octadecanoate + H2O = 13-hydroxy-octadecanoate + (9Z)-hexadecenoate + H(+)</text>
        <dbReference type="Rhea" id="RHEA:52076"/>
        <dbReference type="ChEBI" id="CHEBI:15377"/>
        <dbReference type="ChEBI" id="CHEBI:15378"/>
        <dbReference type="ChEBI" id="CHEBI:32372"/>
        <dbReference type="ChEBI" id="CHEBI:136304"/>
        <dbReference type="ChEBI" id="CHEBI:136315"/>
    </reaction>
    <physiologicalReaction direction="left-to-right" evidence="15">
        <dbReference type="Rhea" id="RHEA:52077"/>
    </physiologicalReaction>
</comment>
<feature type="transmembrane region" description="Helical" evidence="17">
    <location>
        <begin position="194"/>
        <end position="211"/>
    </location>
</feature>
<dbReference type="GO" id="GO:1903038">
    <property type="term" value="P:negative regulation of leukocyte cell-cell adhesion"/>
    <property type="evidence" value="ECO:0007669"/>
    <property type="project" value="Ensembl"/>
</dbReference>
<keyword evidence="19" id="KW-1185">Reference proteome</keyword>
<evidence type="ECO:0000256" key="12">
    <source>
        <dbReference type="ARBA" id="ARBA00048800"/>
    </source>
</evidence>
<dbReference type="STRING" id="29139.ENSVURP00010004060"/>
<feature type="transmembrane region" description="Helical" evidence="17">
    <location>
        <begin position="125"/>
        <end position="144"/>
    </location>
</feature>
<dbReference type="OMA" id="AFFPPWI"/>
<gene>
    <name evidence="18" type="primary">ADTRP</name>
</gene>
<comment type="catalytic activity">
    <reaction evidence="8">
        <text>13-octadecanoyloxy-octadecanoate + H2O = 13-hydroxy-octadecanoate + octadecanoate + H(+)</text>
        <dbReference type="Rhea" id="RHEA:52084"/>
        <dbReference type="ChEBI" id="CHEBI:15377"/>
        <dbReference type="ChEBI" id="CHEBI:15378"/>
        <dbReference type="ChEBI" id="CHEBI:25629"/>
        <dbReference type="ChEBI" id="CHEBI:136304"/>
        <dbReference type="ChEBI" id="CHEBI:136335"/>
    </reaction>
    <physiologicalReaction direction="left-to-right" evidence="8">
        <dbReference type="Rhea" id="RHEA:52085"/>
    </physiologicalReaction>
</comment>
<feature type="transmembrane region" description="Helical" evidence="17">
    <location>
        <begin position="7"/>
        <end position="26"/>
    </location>
</feature>
<evidence type="ECO:0000256" key="7">
    <source>
        <dbReference type="ARBA" id="ARBA00047368"/>
    </source>
</evidence>
<evidence type="ECO:0000256" key="16">
    <source>
        <dbReference type="ARBA" id="ARBA00049428"/>
    </source>
</evidence>
<dbReference type="InterPro" id="IPR006838">
    <property type="entry name" value="ADTRP_AIG1"/>
</dbReference>
<dbReference type="GeneID" id="114025905"/>
<dbReference type="CTD" id="84830"/>
<dbReference type="GO" id="GO:0003332">
    <property type="term" value="P:negative regulation of extracellular matrix constituent secretion"/>
    <property type="evidence" value="ECO:0007669"/>
    <property type="project" value="Ensembl"/>
</dbReference>
<keyword evidence="4 17" id="KW-0812">Transmembrane</keyword>
<dbReference type="GO" id="GO:0042758">
    <property type="term" value="P:long-chain fatty acid catabolic process"/>
    <property type="evidence" value="ECO:0007669"/>
    <property type="project" value="Ensembl"/>
</dbReference>
<dbReference type="GO" id="GO:0071383">
    <property type="term" value="P:cellular response to steroid hormone stimulus"/>
    <property type="evidence" value="ECO:0007669"/>
    <property type="project" value="Ensembl"/>
</dbReference>
<accession>A0A4X2K4F5</accession>
<dbReference type="PANTHER" id="PTHR10989">
    <property type="entry name" value="ANDROGEN-INDUCED PROTEIN 1-RELATED"/>
    <property type="match status" value="1"/>
</dbReference>
<dbReference type="Ensembl" id="ENSVURT00010004608.1">
    <property type="protein sequence ID" value="ENSVURP00010004060.1"/>
    <property type="gene ID" value="ENSVURG00010003248.1"/>
</dbReference>
<evidence type="ECO:0000256" key="10">
    <source>
        <dbReference type="ARBA" id="ARBA00048680"/>
    </source>
</evidence>
<comment type="catalytic activity">
    <reaction evidence="16">
        <text>12-(9Z-hexadecenoyloxy)-octadecanoate + H2O = 12-hydroxyoctadecanoate + (9Z)-hexadecenoate + H(+)</text>
        <dbReference type="Rhea" id="RHEA:52072"/>
        <dbReference type="ChEBI" id="CHEBI:15377"/>
        <dbReference type="ChEBI" id="CHEBI:15378"/>
        <dbReference type="ChEBI" id="CHEBI:32372"/>
        <dbReference type="ChEBI" id="CHEBI:84201"/>
        <dbReference type="ChEBI" id="CHEBI:136312"/>
    </reaction>
    <physiologicalReaction direction="left-to-right" evidence="16">
        <dbReference type="Rhea" id="RHEA:52073"/>
    </physiologicalReaction>
</comment>
<keyword evidence="6 17" id="KW-0472">Membrane</keyword>
<comment type="catalytic activity">
    <reaction evidence="7">
        <text>12-hexadecanoyloxy-octadecanoate + H2O = 12-hydroxyoctadecanoate + hexadecanoate + H(+)</text>
        <dbReference type="Rhea" id="RHEA:52056"/>
        <dbReference type="ChEBI" id="CHEBI:7896"/>
        <dbReference type="ChEBI" id="CHEBI:15377"/>
        <dbReference type="ChEBI" id="CHEBI:15378"/>
        <dbReference type="ChEBI" id="CHEBI:83677"/>
        <dbReference type="ChEBI" id="CHEBI:84201"/>
    </reaction>
    <physiologicalReaction direction="left-to-right" evidence="7">
        <dbReference type="Rhea" id="RHEA:52057"/>
    </physiologicalReaction>
</comment>